<feature type="compositionally biased region" description="Low complexity" evidence="1">
    <location>
        <begin position="21"/>
        <end position="30"/>
    </location>
</feature>
<feature type="compositionally biased region" description="Low complexity" evidence="1">
    <location>
        <begin position="60"/>
        <end position="71"/>
    </location>
</feature>
<evidence type="ECO:0000256" key="1">
    <source>
        <dbReference type="SAM" id="MobiDB-lite"/>
    </source>
</evidence>
<reference evidence="2 3" key="1">
    <citation type="submission" date="2023-03" db="EMBL/GenBank/DDBJ databases">
        <title>Draft genome sequence of type strain Streptomyces ferralitis JCM 14344.</title>
        <authorList>
            <person name="Klaysubun C."/>
            <person name="Duangmal K."/>
        </authorList>
    </citation>
    <scope>NUCLEOTIDE SEQUENCE [LARGE SCALE GENOMIC DNA]</scope>
    <source>
        <strain evidence="2 3">JCM 14344</strain>
    </source>
</reference>
<dbReference type="RefSeq" id="WP_275809297.1">
    <property type="nucleotide sequence ID" value="NZ_BAAANM010000011.1"/>
</dbReference>
<dbReference type="EMBL" id="JARHTQ010000003">
    <property type="protein sequence ID" value="MDF2255238.1"/>
    <property type="molecule type" value="Genomic_DNA"/>
</dbReference>
<dbReference type="Proteomes" id="UP001220022">
    <property type="component" value="Unassembled WGS sequence"/>
</dbReference>
<comment type="caution">
    <text evidence="2">The sequence shown here is derived from an EMBL/GenBank/DDBJ whole genome shotgun (WGS) entry which is preliminary data.</text>
</comment>
<accession>A0ABT5YUS6</accession>
<evidence type="ECO:0000313" key="2">
    <source>
        <dbReference type="EMBL" id="MDF2255238.1"/>
    </source>
</evidence>
<evidence type="ECO:0000313" key="3">
    <source>
        <dbReference type="Proteomes" id="UP001220022"/>
    </source>
</evidence>
<organism evidence="2 3">
    <name type="scientific">Streptantibioticus ferralitis</name>
    <dbReference type="NCBI Taxonomy" id="236510"/>
    <lineage>
        <taxon>Bacteria</taxon>
        <taxon>Bacillati</taxon>
        <taxon>Actinomycetota</taxon>
        <taxon>Actinomycetes</taxon>
        <taxon>Kitasatosporales</taxon>
        <taxon>Streptomycetaceae</taxon>
        <taxon>Streptantibioticus</taxon>
    </lineage>
</organism>
<sequence length="181" mass="19603">MTTSTFETSADARRPARTATRRPPSVTGPPVRRDNRRPGPRGPGSSGPRPQGPGQGRRGTGNAAGAPAAARRAQPHWWFADRLVEVLSGRRPVAWMLGHTSGEAAYERLWQLASQGVLRPPKGRPTPLVRRCGYRAPAPGVREAFARVCSGDALRALAFRLELGADHRWRCTAVECAGPSW</sequence>
<protein>
    <submittedName>
        <fullName evidence="2">Rv3235 family protein</fullName>
    </submittedName>
</protein>
<gene>
    <name evidence="2" type="ORF">P2L57_05715</name>
</gene>
<feature type="region of interest" description="Disordered" evidence="1">
    <location>
        <begin position="1"/>
        <end position="71"/>
    </location>
</feature>
<keyword evidence="3" id="KW-1185">Reference proteome</keyword>
<dbReference type="Pfam" id="PF20060">
    <property type="entry name" value="DUF6459"/>
    <property type="match status" value="1"/>
</dbReference>
<dbReference type="InterPro" id="IPR045596">
    <property type="entry name" value="DUF6459"/>
</dbReference>
<proteinExistence type="predicted"/>
<name>A0ABT5YUS6_9ACTN</name>